<sequence length="117" mass="13949">MLLTDERRKQLNIPWSTEIDLINVTYKNLFEAAGNDVDTIKERFIEYLALIYQTYGKDTCAVPVEYLNYVTSMCSPNFDYRDFRHTLGEFQSRYSVIVHECNTMKDWCLDHLLIQEY</sequence>
<organism evidence="1">
    <name type="scientific">Siphoviridae sp. ctnPP24</name>
    <dbReference type="NCBI Taxonomy" id="2825662"/>
    <lineage>
        <taxon>Viruses</taxon>
        <taxon>Duplodnaviria</taxon>
        <taxon>Heunggongvirae</taxon>
        <taxon>Uroviricota</taxon>
        <taxon>Caudoviricetes</taxon>
    </lineage>
</organism>
<protein>
    <submittedName>
        <fullName evidence="1">Uncharacterized protein</fullName>
    </submittedName>
</protein>
<name>A0A8S5TYT4_9CAUD</name>
<proteinExistence type="predicted"/>
<reference evidence="1" key="1">
    <citation type="journal article" date="2021" name="Proc. Natl. Acad. Sci. U.S.A.">
        <title>A Catalog of Tens of Thousands of Viruses from Human Metagenomes Reveals Hidden Associations with Chronic Diseases.</title>
        <authorList>
            <person name="Tisza M.J."/>
            <person name="Buck C.B."/>
        </authorList>
    </citation>
    <scope>NUCLEOTIDE SEQUENCE</scope>
    <source>
        <strain evidence="1">CtnPP24</strain>
    </source>
</reference>
<evidence type="ECO:0000313" key="1">
    <source>
        <dbReference type="EMBL" id="DAF87368.1"/>
    </source>
</evidence>
<accession>A0A8S5TYT4</accession>
<dbReference type="EMBL" id="BK015962">
    <property type="protein sequence ID" value="DAF87368.1"/>
    <property type="molecule type" value="Genomic_DNA"/>
</dbReference>